<gene>
    <name evidence="3" type="ORF">DFR60_101506</name>
</gene>
<evidence type="ECO:0000259" key="2">
    <source>
        <dbReference type="PROSITE" id="PS51782"/>
    </source>
</evidence>
<dbReference type="InterPro" id="IPR036779">
    <property type="entry name" value="LysM_dom_sf"/>
</dbReference>
<proteinExistence type="predicted"/>
<organism evidence="3 4">
    <name type="scientific">Hungatella effluvii</name>
    <dbReference type="NCBI Taxonomy" id="1096246"/>
    <lineage>
        <taxon>Bacteria</taxon>
        <taxon>Bacillati</taxon>
        <taxon>Bacillota</taxon>
        <taxon>Clostridia</taxon>
        <taxon>Lachnospirales</taxon>
        <taxon>Lachnospiraceae</taxon>
        <taxon>Hungatella</taxon>
    </lineage>
</organism>
<dbReference type="InterPro" id="IPR052196">
    <property type="entry name" value="Bact_Kbp"/>
</dbReference>
<keyword evidence="1" id="KW-0732">Signal</keyword>
<evidence type="ECO:0000313" key="4">
    <source>
        <dbReference type="Proteomes" id="UP000248057"/>
    </source>
</evidence>
<evidence type="ECO:0000313" key="3">
    <source>
        <dbReference type="EMBL" id="PXX57198.1"/>
    </source>
</evidence>
<dbReference type="InterPro" id="IPR018392">
    <property type="entry name" value="LysM"/>
</dbReference>
<dbReference type="EMBL" id="QJKD01000001">
    <property type="protein sequence ID" value="PXX57198.1"/>
    <property type="molecule type" value="Genomic_DNA"/>
</dbReference>
<dbReference type="AlphaFoldDB" id="A0A2V3YCM6"/>
<dbReference type="Gene3D" id="3.10.350.10">
    <property type="entry name" value="LysM domain"/>
    <property type="match status" value="1"/>
</dbReference>
<dbReference type="RefSeq" id="WP_167437486.1">
    <property type="nucleotide sequence ID" value="NZ_QJKD01000001.1"/>
</dbReference>
<dbReference type="Proteomes" id="UP000248057">
    <property type="component" value="Unassembled WGS sequence"/>
</dbReference>
<dbReference type="SMART" id="SM00257">
    <property type="entry name" value="LysM"/>
    <property type="match status" value="1"/>
</dbReference>
<evidence type="ECO:0000256" key="1">
    <source>
        <dbReference type="SAM" id="SignalP"/>
    </source>
</evidence>
<feature type="domain" description="LysM" evidence="2">
    <location>
        <begin position="224"/>
        <end position="273"/>
    </location>
</feature>
<dbReference type="PANTHER" id="PTHR34700">
    <property type="entry name" value="POTASSIUM BINDING PROTEIN KBP"/>
    <property type="match status" value="1"/>
</dbReference>
<feature type="chain" id="PRO_5016092176" evidence="1">
    <location>
        <begin position="26"/>
        <end position="280"/>
    </location>
</feature>
<dbReference type="GeneID" id="86059851"/>
<feature type="signal peptide" evidence="1">
    <location>
        <begin position="1"/>
        <end position="25"/>
    </location>
</feature>
<dbReference type="PROSITE" id="PS51782">
    <property type="entry name" value="LYSM"/>
    <property type="match status" value="1"/>
</dbReference>
<protein>
    <submittedName>
        <fullName evidence="3">LysM domain-containing protein</fullName>
    </submittedName>
</protein>
<reference evidence="3 4" key="1">
    <citation type="submission" date="2018-05" db="EMBL/GenBank/DDBJ databases">
        <title>Genomic Encyclopedia of Type Strains, Phase IV (KMG-IV): sequencing the most valuable type-strain genomes for metagenomic binning, comparative biology and taxonomic classification.</title>
        <authorList>
            <person name="Goeker M."/>
        </authorList>
    </citation>
    <scope>NUCLEOTIDE SEQUENCE [LARGE SCALE GENOMIC DNA]</scope>
    <source>
        <strain evidence="3 4">DSM 24995</strain>
    </source>
</reference>
<dbReference type="Pfam" id="PF01476">
    <property type="entry name" value="LysM"/>
    <property type="match status" value="1"/>
</dbReference>
<accession>A0A2V3YCM6</accession>
<name>A0A2V3YCM6_9FIRM</name>
<dbReference type="PANTHER" id="PTHR34700:SF4">
    <property type="entry name" value="PHAGE-LIKE ELEMENT PBSX PROTEIN XKDP"/>
    <property type="match status" value="1"/>
</dbReference>
<sequence length="280" mass="31981">MRKKKRLILILAAVLMAEVTFPAYGETRPLTQPEFMAACKQERFDYSRVITLPEEGTGEQKKYETHYKNVIVSNSGTTYRESPYGPGYRSMKSGKLYMDMPEGYELSYEYKIRDESNGAGTEITVPGDTILTFYRAAAAAEVKSPGEQYTYIKNDPAEIPVVPDLPQDYNWRSHDEETLMVSSVLTVHSLANGKTESWESQITFVTNLDKKEPDCYYLIPTDLEAYTVKAGDSLWKIAKQYYGSPKNWQYILHRNGDTIKDADRIYPGQLLVIPNEDAWQ</sequence>
<dbReference type="CDD" id="cd00118">
    <property type="entry name" value="LysM"/>
    <property type="match status" value="1"/>
</dbReference>
<keyword evidence="4" id="KW-1185">Reference proteome</keyword>
<dbReference type="SUPFAM" id="SSF54106">
    <property type="entry name" value="LysM domain"/>
    <property type="match status" value="1"/>
</dbReference>
<comment type="caution">
    <text evidence="3">The sequence shown here is derived from an EMBL/GenBank/DDBJ whole genome shotgun (WGS) entry which is preliminary data.</text>
</comment>